<protein>
    <recommendedName>
        <fullName evidence="1">Transcriptional regulator TetR C-terminal Firmicutes type domain-containing protein</fullName>
    </recommendedName>
</protein>
<dbReference type="EMBL" id="CP042392">
    <property type="protein sequence ID" value="QEA52826.1"/>
    <property type="molecule type" value="Genomic_DNA"/>
</dbReference>
<dbReference type="Gene3D" id="1.10.357.10">
    <property type="entry name" value="Tetracycline Repressor, domain 2"/>
    <property type="match status" value="1"/>
</dbReference>
<dbReference type="AlphaFoldDB" id="A0A5B8TI91"/>
<dbReference type="Proteomes" id="UP000321772">
    <property type="component" value="Chromosome"/>
</dbReference>
<gene>
    <name evidence="2" type="ORF">FGL77_05570</name>
</gene>
<evidence type="ECO:0000313" key="2">
    <source>
        <dbReference type="EMBL" id="QEA52826.1"/>
    </source>
</evidence>
<feature type="domain" description="Transcriptional regulator TetR C-terminal Firmicutes type" evidence="1">
    <location>
        <begin position="2"/>
        <end position="92"/>
    </location>
</feature>
<reference evidence="2 3" key="1">
    <citation type="submission" date="2019-06" db="EMBL/GenBank/DDBJ databases">
        <title>Genome analyses of bacteria isolated from kimchi.</title>
        <authorList>
            <person name="Lee S."/>
            <person name="Ahn S."/>
            <person name="Roh S."/>
        </authorList>
    </citation>
    <scope>NUCLEOTIDE SEQUENCE [LARGE SCALE GENOMIC DNA]</scope>
    <source>
        <strain evidence="2 3">CBA3616</strain>
    </source>
</reference>
<sequence>MQQFLTFVRDNGWFYKIILRSRHDFPIQEGFDQLYQLLLTPVKKSTPELADDDLMYLFITFQASFTMILRHWSENDYNKTPAQIAQLIINSLPNLIFQAHFGRPAV</sequence>
<dbReference type="InterPro" id="IPR039532">
    <property type="entry name" value="TetR_C_Firmicutes"/>
</dbReference>
<proteinExistence type="predicted"/>
<organism evidence="2 3">
    <name type="scientific">Loigolactobacillus coryniformis</name>
    <dbReference type="NCBI Taxonomy" id="1610"/>
    <lineage>
        <taxon>Bacteria</taxon>
        <taxon>Bacillati</taxon>
        <taxon>Bacillota</taxon>
        <taxon>Bacilli</taxon>
        <taxon>Lactobacillales</taxon>
        <taxon>Lactobacillaceae</taxon>
        <taxon>Loigolactobacillus</taxon>
    </lineage>
</organism>
<evidence type="ECO:0000259" key="1">
    <source>
        <dbReference type="Pfam" id="PF14278"/>
    </source>
</evidence>
<evidence type="ECO:0000313" key="3">
    <source>
        <dbReference type="Proteomes" id="UP000321772"/>
    </source>
</evidence>
<name>A0A5B8TI91_9LACO</name>
<accession>A0A5B8TI91</accession>
<dbReference type="Pfam" id="PF14278">
    <property type="entry name" value="TetR_C_8"/>
    <property type="match status" value="1"/>
</dbReference>